<comment type="caution">
    <text evidence="1">The sequence shown here is derived from an EMBL/GenBank/DDBJ whole genome shotgun (WGS) entry which is preliminary data.</text>
</comment>
<dbReference type="RefSeq" id="WP_205257239.1">
    <property type="nucleotide sequence ID" value="NZ_BAAAPV010000001.1"/>
</dbReference>
<evidence type="ECO:0000313" key="1">
    <source>
        <dbReference type="EMBL" id="MBM9477154.1"/>
    </source>
</evidence>
<organism evidence="1 2">
    <name type="scientific">Nakamurella flavida</name>
    <dbReference type="NCBI Taxonomy" id="363630"/>
    <lineage>
        <taxon>Bacteria</taxon>
        <taxon>Bacillati</taxon>
        <taxon>Actinomycetota</taxon>
        <taxon>Actinomycetes</taxon>
        <taxon>Nakamurellales</taxon>
        <taxon>Nakamurellaceae</taxon>
        <taxon>Nakamurella</taxon>
    </lineage>
</organism>
<name>A0A938YPT1_9ACTN</name>
<dbReference type="Proteomes" id="UP000663801">
    <property type="component" value="Unassembled WGS sequence"/>
</dbReference>
<proteinExistence type="predicted"/>
<dbReference type="EMBL" id="JAERWL010000009">
    <property type="protein sequence ID" value="MBM9477154.1"/>
    <property type="molecule type" value="Genomic_DNA"/>
</dbReference>
<protein>
    <submittedName>
        <fullName evidence="1">Uncharacterized protein</fullName>
    </submittedName>
</protein>
<accession>A0A938YPT1</accession>
<reference evidence="1" key="1">
    <citation type="submission" date="2021-01" db="EMBL/GenBank/DDBJ databases">
        <title>KCTC 19127 draft genome.</title>
        <authorList>
            <person name="An D."/>
        </authorList>
    </citation>
    <scope>NUCLEOTIDE SEQUENCE</scope>
    <source>
        <strain evidence="1">KCTC 19127</strain>
    </source>
</reference>
<dbReference type="AlphaFoldDB" id="A0A938YPT1"/>
<sequence length="59" mass="6348">MSASPPTPVTCSSCGTTTPDPALTGMVEHDRVRGTSWVCGECLRGNVRAVEAKLDRAWW</sequence>
<evidence type="ECO:0000313" key="2">
    <source>
        <dbReference type="Proteomes" id="UP000663801"/>
    </source>
</evidence>
<keyword evidence="2" id="KW-1185">Reference proteome</keyword>
<gene>
    <name evidence="1" type="ORF">JL107_11905</name>
</gene>